<dbReference type="Proteomes" id="UP001043456">
    <property type="component" value="Unassembled WGS sequence"/>
</dbReference>
<dbReference type="SMART" id="SM00320">
    <property type="entry name" value="WD40"/>
    <property type="match status" value="1"/>
</dbReference>
<dbReference type="SUPFAM" id="SSF50978">
    <property type="entry name" value="WD40 repeat-like"/>
    <property type="match status" value="1"/>
</dbReference>
<comment type="caution">
    <text evidence="4">The sequence shown here is derived from an EMBL/GenBank/DDBJ whole genome shotgun (WGS) entry which is preliminary data.</text>
</comment>
<dbReference type="Pfam" id="PF00400">
    <property type="entry name" value="WD40"/>
    <property type="match status" value="1"/>
</dbReference>
<sequence>MEDNRSAGLQTLESHSGPVWSVVFSHDSRLVASASDDETVKIWDATSGQCLQTLTGHSWSPPPHITIKIWDATTANASRRSRATVICEGTKCVQTCETTTSILVSYKSYQLVYVEKSGCDQRAGLPANHQKRGPRYGSIVVGRCAVLEDNAGVVFADSWRCGSIPDADLYRDLLWARRGDQKLLYLPPGYGDLRAAWG</sequence>
<proteinExistence type="predicted"/>
<dbReference type="InterPro" id="IPR019775">
    <property type="entry name" value="WD40_repeat_CS"/>
</dbReference>
<evidence type="ECO:0008006" key="6">
    <source>
        <dbReference type="Google" id="ProtNLM"/>
    </source>
</evidence>
<keyword evidence="5" id="KW-1185">Reference proteome</keyword>
<dbReference type="PANTHER" id="PTHR19879">
    <property type="entry name" value="TRANSCRIPTION INITIATION FACTOR TFIID"/>
    <property type="match status" value="1"/>
</dbReference>
<feature type="repeat" description="WD" evidence="3">
    <location>
        <begin position="12"/>
        <end position="53"/>
    </location>
</feature>
<keyword evidence="2" id="KW-0677">Repeat</keyword>
<dbReference type="PROSITE" id="PS50082">
    <property type="entry name" value="WD_REPEATS_2"/>
    <property type="match status" value="1"/>
</dbReference>
<evidence type="ECO:0000256" key="1">
    <source>
        <dbReference type="ARBA" id="ARBA00022574"/>
    </source>
</evidence>
<gene>
    <name evidence="4" type="ORF">Asppvi_004547</name>
</gene>
<accession>A0A9P3BDF2</accession>
<dbReference type="OrthoDB" id="538223at2759"/>
<dbReference type="PANTHER" id="PTHR19879:SF9">
    <property type="entry name" value="TRANSCRIPTION INITIATION FACTOR TFIID SUBUNIT 5"/>
    <property type="match status" value="1"/>
</dbReference>
<evidence type="ECO:0000256" key="2">
    <source>
        <dbReference type="ARBA" id="ARBA00022737"/>
    </source>
</evidence>
<dbReference type="InterPro" id="IPR001680">
    <property type="entry name" value="WD40_rpt"/>
</dbReference>
<dbReference type="GeneID" id="67003159"/>
<dbReference type="InterPro" id="IPR015943">
    <property type="entry name" value="WD40/YVTN_repeat-like_dom_sf"/>
</dbReference>
<keyword evidence="1 3" id="KW-0853">WD repeat</keyword>
<name>A0A9P3BDF2_9EURO</name>
<dbReference type="PROSITE" id="PS50294">
    <property type="entry name" value="WD_REPEATS_REGION"/>
    <property type="match status" value="1"/>
</dbReference>
<dbReference type="InterPro" id="IPR036322">
    <property type="entry name" value="WD40_repeat_dom_sf"/>
</dbReference>
<protein>
    <recommendedName>
        <fullName evidence="6">WD40 repeat-like protein</fullName>
    </recommendedName>
</protein>
<evidence type="ECO:0000313" key="5">
    <source>
        <dbReference type="Proteomes" id="UP001043456"/>
    </source>
</evidence>
<dbReference type="RefSeq" id="XP_043156433.1">
    <property type="nucleotide sequence ID" value="XM_043300498.1"/>
</dbReference>
<reference evidence="4 5" key="1">
    <citation type="submission" date="2018-10" db="EMBL/GenBank/DDBJ databases">
        <title>Pan-genome distribution and transcriptional activeness of fungal secondary metabolism genes in Aspergillus section Fumigati.</title>
        <authorList>
            <person name="Takahashi H."/>
            <person name="Umemura M."/>
            <person name="Ninomiya A."/>
            <person name="Kusuya Y."/>
            <person name="Urayama S."/>
            <person name="Shimizu M."/>
            <person name="Watanabe A."/>
            <person name="Kamei K."/>
            <person name="Yaguchi T."/>
            <person name="Hagiwara D."/>
        </authorList>
    </citation>
    <scope>NUCLEOTIDE SEQUENCE [LARGE SCALE GENOMIC DNA]</scope>
    <source>
        <strain evidence="4 5">IFM 55266</strain>
    </source>
</reference>
<evidence type="ECO:0000256" key="3">
    <source>
        <dbReference type="PROSITE-ProRule" id="PRU00221"/>
    </source>
</evidence>
<organism evidence="4 5">
    <name type="scientific">Aspergillus pseudoviridinutans</name>
    <dbReference type="NCBI Taxonomy" id="1517512"/>
    <lineage>
        <taxon>Eukaryota</taxon>
        <taxon>Fungi</taxon>
        <taxon>Dikarya</taxon>
        <taxon>Ascomycota</taxon>
        <taxon>Pezizomycotina</taxon>
        <taxon>Eurotiomycetes</taxon>
        <taxon>Eurotiomycetidae</taxon>
        <taxon>Eurotiales</taxon>
        <taxon>Aspergillaceae</taxon>
        <taxon>Aspergillus</taxon>
        <taxon>Aspergillus subgen. Fumigati</taxon>
    </lineage>
</organism>
<dbReference type="AlphaFoldDB" id="A0A9P3BDF2"/>
<evidence type="ECO:0000313" key="4">
    <source>
        <dbReference type="EMBL" id="GIJ85686.1"/>
    </source>
</evidence>
<dbReference type="PROSITE" id="PS00678">
    <property type="entry name" value="WD_REPEATS_1"/>
    <property type="match status" value="1"/>
</dbReference>
<dbReference type="Gene3D" id="2.130.10.10">
    <property type="entry name" value="YVTN repeat-like/Quinoprotein amine dehydrogenase"/>
    <property type="match status" value="1"/>
</dbReference>
<dbReference type="EMBL" id="BHVY01000003">
    <property type="protein sequence ID" value="GIJ85686.1"/>
    <property type="molecule type" value="Genomic_DNA"/>
</dbReference>